<keyword evidence="3" id="KW-1185">Reference proteome</keyword>
<reference evidence="2 3" key="1">
    <citation type="submission" date="2017-12" db="EMBL/GenBank/DDBJ databases">
        <title>Hemimetabolous genomes reveal molecular basis of termite eusociality.</title>
        <authorList>
            <person name="Harrison M.C."/>
            <person name="Jongepier E."/>
            <person name="Robertson H.M."/>
            <person name="Arning N."/>
            <person name="Bitard-Feildel T."/>
            <person name="Chao H."/>
            <person name="Childers C.P."/>
            <person name="Dinh H."/>
            <person name="Doddapaneni H."/>
            <person name="Dugan S."/>
            <person name="Gowin J."/>
            <person name="Greiner C."/>
            <person name="Han Y."/>
            <person name="Hu H."/>
            <person name="Hughes D.S.T."/>
            <person name="Huylmans A.-K."/>
            <person name="Kemena C."/>
            <person name="Kremer L.P.M."/>
            <person name="Lee S.L."/>
            <person name="Lopez-Ezquerra A."/>
            <person name="Mallet L."/>
            <person name="Monroy-Kuhn J.M."/>
            <person name="Moser A."/>
            <person name="Murali S.C."/>
            <person name="Muzny D.M."/>
            <person name="Otani S."/>
            <person name="Piulachs M.-D."/>
            <person name="Poelchau M."/>
            <person name="Qu J."/>
            <person name="Schaub F."/>
            <person name="Wada-Katsumata A."/>
            <person name="Worley K.C."/>
            <person name="Xie Q."/>
            <person name="Ylla G."/>
            <person name="Poulsen M."/>
            <person name="Gibbs R.A."/>
            <person name="Schal C."/>
            <person name="Richards S."/>
            <person name="Belles X."/>
            <person name="Korb J."/>
            <person name="Bornberg-Bauer E."/>
        </authorList>
    </citation>
    <scope>NUCLEOTIDE SEQUENCE [LARGE SCALE GENOMIC DNA]</scope>
    <source>
        <tissue evidence="2">Whole body</tissue>
    </source>
</reference>
<dbReference type="InParanoid" id="A0A2J7QIS4"/>
<organism evidence="2 3">
    <name type="scientific">Cryptotermes secundus</name>
    <dbReference type="NCBI Taxonomy" id="105785"/>
    <lineage>
        <taxon>Eukaryota</taxon>
        <taxon>Metazoa</taxon>
        <taxon>Ecdysozoa</taxon>
        <taxon>Arthropoda</taxon>
        <taxon>Hexapoda</taxon>
        <taxon>Insecta</taxon>
        <taxon>Pterygota</taxon>
        <taxon>Neoptera</taxon>
        <taxon>Polyneoptera</taxon>
        <taxon>Dictyoptera</taxon>
        <taxon>Blattodea</taxon>
        <taxon>Blattoidea</taxon>
        <taxon>Termitoidae</taxon>
        <taxon>Kalotermitidae</taxon>
        <taxon>Cryptotermitinae</taxon>
        <taxon>Cryptotermes</taxon>
    </lineage>
</organism>
<sequence>MAQNVLIGTFADDTAILTSHADPQTASTTTQNYLNTLQQWLTKWKVKVNENKSAHISFTLRKEVCPAVTINNIQIPQKQTVKYLGLHLDAKLTWKQHLAKKKKQINIKTMELQWLLGRNSRLSIDNKLLIYKTIIKPIWTYGLELWGCSTKSNVAIIQRSQSKILRQIVNAPWYVTNHTLHTDLQVPTVQEAIRKKAITHHNSIENHPNQLMEQLLEPVSNKRLKKLWPSELLLS</sequence>
<dbReference type="PANTHER" id="PTHR33332">
    <property type="entry name" value="REVERSE TRANSCRIPTASE DOMAIN-CONTAINING PROTEIN"/>
    <property type="match status" value="1"/>
</dbReference>
<feature type="domain" description="Reverse transcriptase" evidence="1">
    <location>
        <begin position="1"/>
        <end position="88"/>
    </location>
</feature>
<dbReference type="Pfam" id="PF00078">
    <property type="entry name" value="RVT_1"/>
    <property type="match status" value="1"/>
</dbReference>
<proteinExistence type="predicted"/>
<dbReference type="Proteomes" id="UP000235965">
    <property type="component" value="Unassembled WGS sequence"/>
</dbReference>
<dbReference type="EMBL" id="NEVH01013579">
    <property type="protein sequence ID" value="PNF28469.1"/>
    <property type="molecule type" value="Genomic_DNA"/>
</dbReference>
<evidence type="ECO:0000313" key="2">
    <source>
        <dbReference type="EMBL" id="PNF28469.1"/>
    </source>
</evidence>
<protein>
    <recommendedName>
        <fullName evidence="1">Reverse transcriptase domain-containing protein</fullName>
    </recommendedName>
</protein>
<comment type="caution">
    <text evidence="2">The sequence shown here is derived from an EMBL/GenBank/DDBJ whole genome shotgun (WGS) entry which is preliminary data.</text>
</comment>
<dbReference type="AlphaFoldDB" id="A0A2J7QIS4"/>
<evidence type="ECO:0000313" key="3">
    <source>
        <dbReference type="Proteomes" id="UP000235965"/>
    </source>
</evidence>
<dbReference type="PROSITE" id="PS50878">
    <property type="entry name" value="RT_POL"/>
    <property type="match status" value="1"/>
</dbReference>
<gene>
    <name evidence="2" type="ORF">B7P43_G15226</name>
</gene>
<evidence type="ECO:0000259" key="1">
    <source>
        <dbReference type="PROSITE" id="PS50878"/>
    </source>
</evidence>
<name>A0A2J7QIS4_9NEOP</name>
<accession>A0A2J7QIS4</accession>
<dbReference type="InterPro" id="IPR000477">
    <property type="entry name" value="RT_dom"/>
</dbReference>